<feature type="domain" description="FAD-binding" evidence="5">
    <location>
        <begin position="313"/>
        <end position="378"/>
    </location>
</feature>
<dbReference type="AlphaFoldDB" id="A0A167G5X6"/>
<dbReference type="Pfam" id="PF01494">
    <property type="entry name" value="FAD_binding_3"/>
    <property type="match status" value="1"/>
</dbReference>
<dbReference type="STRING" id="1330018.A0A167G5X6"/>
<keyword evidence="1" id="KW-0285">Flavoprotein</keyword>
<dbReference type="GO" id="GO:0071949">
    <property type="term" value="F:FAD binding"/>
    <property type="evidence" value="ECO:0007669"/>
    <property type="project" value="InterPro"/>
</dbReference>
<accession>A0A167G5X6</accession>
<dbReference type="PANTHER" id="PTHR46972">
    <property type="entry name" value="MONOOXYGENASE ASQM-RELATED"/>
    <property type="match status" value="1"/>
</dbReference>
<name>A0A167G5X6_CALVF</name>
<dbReference type="PRINTS" id="PR00420">
    <property type="entry name" value="RNGMNOXGNASE"/>
</dbReference>
<keyword evidence="3" id="KW-0560">Oxidoreductase</keyword>
<protein>
    <submittedName>
        <fullName evidence="6">Monooxygenase</fullName>
    </submittedName>
</protein>
<keyword evidence="2" id="KW-0274">FAD</keyword>
<proteinExistence type="predicted"/>
<evidence type="ECO:0000256" key="3">
    <source>
        <dbReference type="ARBA" id="ARBA00023002"/>
    </source>
</evidence>
<evidence type="ECO:0000256" key="1">
    <source>
        <dbReference type="ARBA" id="ARBA00022630"/>
    </source>
</evidence>
<evidence type="ECO:0000313" key="7">
    <source>
        <dbReference type="Proteomes" id="UP000076738"/>
    </source>
</evidence>
<gene>
    <name evidence="6" type="ORF">CALVIDRAFT_603114</name>
</gene>
<keyword evidence="4 6" id="KW-0503">Monooxygenase</keyword>
<keyword evidence="7" id="KW-1185">Reference proteome</keyword>
<dbReference type="EMBL" id="KV417348">
    <property type="protein sequence ID" value="KZO90204.1"/>
    <property type="molecule type" value="Genomic_DNA"/>
</dbReference>
<dbReference type="GO" id="GO:0004497">
    <property type="term" value="F:monooxygenase activity"/>
    <property type="evidence" value="ECO:0007669"/>
    <property type="project" value="UniProtKB-KW"/>
</dbReference>
<dbReference type="InterPro" id="IPR036188">
    <property type="entry name" value="FAD/NAD-bd_sf"/>
</dbReference>
<dbReference type="SUPFAM" id="SSF51905">
    <property type="entry name" value="FAD/NAD(P)-binding domain"/>
    <property type="match status" value="1"/>
</dbReference>
<evidence type="ECO:0000259" key="5">
    <source>
        <dbReference type="Pfam" id="PF01494"/>
    </source>
</evidence>
<evidence type="ECO:0000313" key="6">
    <source>
        <dbReference type="EMBL" id="KZO90204.1"/>
    </source>
</evidence>
<dbReference type="OrthoDB" id="655030at2759"/>
<sequence length="411" mass="43860">MPPSRSPRIAVVGAGPAGLTFASVLHHQLSTTPAPFTPRVTLLERDSARASRDQGGSLDLGGPTGQQALKLAGLWGQFLKFARYEGEETKVLDKTGKVWWHKGGVAGAGGPLGEPGGRPEIDRGFLNGILIDSLPASAIQWGKAVTDLERSASGAHKLTFSDGTSAEFDLVIGGDGAWSKTRLLLTPIAPYYSGVTMIEVRLSGVDSRIPQVGAFVGQGSLVAFSENKGIFVQRNSGERVRVYFAVRCAETWQKDCGIDWNSLSAARVGIRALFADWDSALLGLLDLCDNGVAVRPLYMLPPDDFRWPHMKGLTLLGDAAHLMTPFAGEGVNMAMVDGMELAEALLDAFKAPNEDPLDSAVTAYEEKMFPRAEAVMNATLQNIEAVMNADAPQSVLRFLAAQLPPGTIPGF</sequence>
<organism evidence="6 7">
    <name type="scientific">Calocera viscosa (strain TUFC12733)</name>
    <dbReference type="NCBI Taxonomy" id="1330018"/>
    <lineage>
        <taxon>Eukaryota</taxon>
        <taxon>Fungi</taxon>
        <taxon>Dikarya</taxon>
        <taxon>Basidiomycota</taxon>
        <taxon>Agaricomycotina</taxon>
        <taxon>Dacrymycetes</taxon>
        <taxon>Dacrymycetales</taxon>
        <taxon>Dacrymycetaceae</taxon>
        <taxon>Calocera</taxon>
    </lineage>
</organism>
<dbReference type="Proteomes" id="UP000076738">
    <property type="component" value="Unassembled WGS sequence"/>
</dbReference>
<evidence type="ECO:0000256" key="2">
    <source>
        <dbReference type="ARBA" id="ARBA00022827"/>
    </source>
</evidence>
<evidence type="ECO:0000256" key="4">
    <source>
        <dbReference type="ARBA" id="ARBA00023033"/>
    </source>
</evidence>
<dbReference type="Gene3D" id="3.50.50.60">
    <property type="entry name" value="FAD/NAD(P)-binding domain"/>
    <property type="match status" value="1"/>
</dbReference>
<reference evidence="6 7" key="1">
    <citation type="journal article" date="2016" name="Mol. Biol. Evol.">
        <title>Comparative Genomics of Early-Diverging Mushroom-Forming Fungi Provides Insights into the Origins of Lignocellulose Decay Capabilities.</title>
        <authorList>
            <person name="Nagy L.G."/>
            <person name="Riley R."/>
            <person name="Tritt A."/>
            <person name="Adam C."/>
            <person name="Daum C."/>
            <person name="Floudas D."/>
            <person name="Sun H."/>
            <person name="Yadav J.S."/>
            <person name="Pangilinan J."/>
            <person name="Larsson K.H."/>
            <person name="Matsuura K."/>
            <person name="Barry K."/>
            <person name="Labutti K."/>
            <person name="Kuo R."/>
            <person name="Ohm R.A."/>
            <person name="Bhattacharya S.S."/>
            <person name="Shirouzu T."/>
            <person name="Yoshinaga Y."/>
            <person name="Martin F.M."/>
            <person name="Grigoriev I.V."/>
            <person name="Hibbett D.S."/>
        </authorList>
    </citation>
    <scope>NUCLEOTIDE SEQUENCE [LARGE SCALE GENOMIC DNA]</scope>
    <source>
        <strain evidence="6 7">TUFC12733</strain>
    </source>
</reference>
<dbReference type="InterPro" id="IPR002938">
    <property type="entry name" value="FAD-bd"/>
</dbReference>
<dbReference type="PANTHER" id="PTHR46972:SF1">
    <property type="entry name" value="FAD DEPENDENT OXIDOREDUCTASE DOMAIN-CONTAINING PROTEIN"/>
    <property type="match status" value="1"/>
</dbReference>